<feature type="region of interest" description="Disordered" evidence="5">
    <location>
        <begin position="1"/>
        <end position="38"/>
    </location>
</feature>
<dbReference type="Proteomes" id="UP001152561">
    <property type="component" value="Unassembled WGS sequence"/>
</dbReference>
<accession>A0A9Q1LJP0</accession>
<evidence type="ECO:0000256" key="3">
    <source>
        <dbReference type="ARBA" id="ARBA00022989"/>
    </source>
</evidence>
<proteinExistence type="predicted"/>
<evidence type="ECO:0000256" key="4">
    <source>
        <dbReference type="ARBA" id="ARBA00023136"/>
    </source>
</evidence>
<evidence type="ECO:0000256" key="1">
    <source>
        <dbReference type="ARBA" id="ARBA00004167"/>
    </source>
</evidence>
<evidence type="ECO:0000256" key="2">
    <source>
        <dbReference type="ARBA" id="ARBA00022692"/>
    </source>
</evidence>
<dbReference type="InterPro" id="IPR004864">
    <property type="entry name" value="LEA_2"/>
</dbReference>
<protein>
    <recommendedName>
        <fullName evidence="7">Late embryogenesis abundant protein LEA-2 subgroup domain-containing protein</fullName>
    </recommendedName>
</protein>
<evidence type="ECO:0000313" key="8">
    <source>
        <dbReference type="EMBL" id="KAJ8536630.1"/>
    </source>
</evidence>
<dbReference type="GO" id="GO:0005886">
    <property type="term" value="C:plasma membrane"/>
    <property type="evidence" value="ECO:0007669"/>
    <property type="project" value="TreeGrafter"/>
</dbReference>
<comment type="subcellular location">
    <subcellularLocation>
        <location evidence="1">Membrane</location>
        <topology evidence="1">Single-pass membrane protein</topology>
    </subcellularLocation>
</comment>
<keyword evidence="3 6" id="KW-1133">Transmembrane helix</keyword>
<evidence type="ECO:0000313" key="9">
    <source>
        <dbReference type="Proteomes" id="UP001152561"/>
    </source>
</evidence>
<comment type="caution">
    <text evidence="8">The sequence shown here is derived from an EMBL/GenBank/DDBJ whole genome shotgun (WGS) entry which is preliminary data.</text>
</comment>
<dbReference type="Pfam" id="PF03168">
    <property type="entry name" value="LEA_2"/>
    <property type="match status" value="1"/>
</dbReference>
<evidence type="ECO:0000256" key="6">
    <source>
        <dbReference type="SAM" id="Phobius"/>
    </source>
</evidence>
<dbReference type="InterPro" id="IPR044839">
    <property type="entry name" value="NDR1-like"/>
</dbReference>
<keyword evidence="2 6" id="KW-0812">Transmembrane</keyword>
<feature type="domain" description="Late embryogenesis abundant protein LEA-2 subgroup" evidence="7">
    <location>
        <begin position="131"/>
        <end position="227"/>
    </location>
</feature>
<dbReference type="AlphaFoldDB" id="A0A9Q1LJP0"/>
<reference evidence="9" key="1">
    <citation type="journal article" date="2023" name="Proc. Natl. Acad. Sci. U.S.A.">
        <title>Genomic and structural basis for evolution of tropane alkaloid biosynthesis.</title>
        <authorList>
            <person name="Wanga Y.-J."/>
            <person name="Taina T."/>
            <person name="Yua J.-Y."/>
            <person name="Lia J."/>
            <person name="Xua B."/>
            <person name="Chenc J."/>
            <person name="D'Auriad J.C."/>
            <person name="Huanga J.-P."/>
            <person name="Huanga S.-X."/>
        </authorList>
    </citation>
    <scope>NUCLEOTIDE SEQUENCE [LARGE SCALE GENOMIC DNA]</scope>
    <source>
        <strain evidence="9">cv. KIB-2019</strain>
    </source>
</reference>
<keyword evidence="4 6" id="KW-0472">Membrane</keyword>
<evidence type="ECO:0000259" key="7">
    <source>
        <dbReference type="Pfam" id="PF03168"/>
    </source>
</evidence>
<evidence type="ECO:0000256" key="5">
    <source>
        <dbReference type="SAM" id="MobiDB-lite"/>
    </source>
</evidence>
<name>A0A9Q1LJP0_9SOLA</name>
<dbReference type="PANTHER" id="PTHR31234:SF72">
    <property type="entry name" value="NDR1_HIN1-LIKE PROTEIN 6"/>
    <property type="match status" value="1"/>
</dbReference>
<dbReference type="PANTHER" id="PTHR31234">
    <property type="entry name" value="LATE EMBRYOGENESIS ABUNDANT (LEA) HYDROXYPROLINE-RICH GLYCOPROTEIN FAMILY"/>
    <property type="match status" value="1"/>
</dbReference>
<feature type="transmembrane region" description="Helical" evidence="6">
    <location>
        <begin position="74"/>
        <end position="97"/>
    </location>
</feature>
<feature type="compositionally biased region" description="Pro residues" evidence="5">
    <location>
        <begin position="15"/>
        <end position="24"/>
    </location>
</feature>
<sequence length="298" mass="33409">MTENQRIHPVVNMEAPPPPPPTRPLVPRGSFKSEKGDPTGLQQPIINQPFIRTAPVMYSRPPTKRSCCCKCICWTISLIILLLIIIAATAGILYLVFKPKIPQYSVDNLRISDLRLNFDMSLYAKFNVRITAVNPNKKIGIYYEKGSHLSVWYKNTQLCKGSIPKFYQGHRNRTVLNVDLTGQSQYGNTLMSAIQEAAQTGRIPLDLKIEVPVSVKLGKLKLRKVRIMGDCLLIVDSLSANSLVRIKASTSLIQSDSLQKKLVLTLSFHSRLRNGVLLLAPTDTFIKKELTADSIRLR</sequence>
<gene>
    <name evidence="8" type="ORF">K7X08_035031</name>
</gene>
<dbReference type="OrthoDB" id="1917746at2759"/>
<organism evidence="8 9">
    <name type="scientific">Anisodus acutangulus</name>
    <dbReference type="NCBI Taxonomy" id="402998"/>
    <lineage>
        <taxon>Eukaryota</taxon>
        <taxon>Viridiplantae</taxon>
        <taxon>Streptophyta</taxon>
        <taxon>Embryophyta</taxon>
        <taxon>Tracheophyta</taxon>
        <taxon>Spermatophyta</taxon>
        <taxon>Magnoliopsida</taxon>
        <taxon>eudicotyledons</taxon>
        <taxon>Gunneridae</taxon>
        <taxon>Pentapetalae</taxon>
        <taxon>asterids</taxon>
        <taxon>lamiids</taxon>
        <taxon>Solanales</taxon>
        <taxon>Solanaceae</taxon>
        <taxon>Solanoideae</taxon>
        <taxon>Hyoscyameae</taxon>
        <taxon>Anisodus</taxon>
    </lineage>
</organism>
<dbReference type="EMBL" id="JAJAGQ010000018">
    <property type="protein sequence ID" value="KAJ8536630.1"/>
    <property type="molecule type" value="Genomic_DNA"/>
</dbReference>
<keyword evidence="9" id="KW-1185">Reference proteome</keyword>
<dbReference type="GO" id="GO:0098542">
    <property type="term" value="P:defense response to other organism"/>
    <property type="evidence" value="ECO:0007669"/>
    <property type="project" value="InterPro"/>
</dbReference>